<dbReference type="AlphaFoldDB" id="A0A371I2A3"/>
<evidence type="ECO:0000313" key="3">
    <source>
        <dbReference type="Proteomes" id="UP000257109"/>
    </source>
</evidence>
<keyword evidence="1" id="KW-0175">Coiled coil</keyword>
<gene>
    <name evidence="2" type="ORF">CR513_06526</name>
</gene>
<feature type="coiled-coil region" evidence="1">
    <location>
        <begin position="33"/>
        <end position="67"/>
    </location>
</feature>
<accession>A0A371I2A3</accession>
<reference evidence="2" key="1">
    <citation type="submission" date="2018-05" db="EMBL/GenBank/DDBJ databases">
        <title>Draft genome of Mucuna pruriens seed.</title>
        <authorList>
            <person name="Nnadi N.E."/>
            <person name="Vos R."/>
            <person name="Hasami M.H."/>
            <person name="Devisetty U.K."/>
            <person name="Aguiy J.C."/>
        </authorList>
    </citation>
    <scope>NUCLEOTIDE SEQUENCE [LARGE SCALE GENOMIC DNA]</scope>
    <source>
        <tissue evidence="2">Seed</tissue>
    </source>
</reference>
<sequence>MACILLKLFNIHNYTRGEKRTPLPHQYNTQSKTKSMEHKIENLEQQNEDLRREIGQLKEQLNKMFELLTRGAAINAVVAVQGTSIYPLGFTPPFNADNTNVEEYQAVEEYEQAEMNNTGAKPNLGARTRPTLGSGTGTNQGFGIGPTLALVIQTPQAKDK</sequence>
<dbReference type="Proteomes" id="UP000257109">
    <property type="component" value="Unassembled WGS sequence"/>
</dbReference>
<comment type="caution">
    <text evidence="2">The sequence shown here is derived from an EMBL/GenBank/DDBJ whole genome shotgun (WGS) entry which is preliminary data.</text>
</comment>
<evidence type="ECO:0000256" key="1">
    <source>
        <dbReference type="SAM" id="Coils"/>
    </source>
</evidence>
<dbReference type="EMBL" id="QJKJ01001116">
    <property type="protein sequence ID" value="RDY09155.1"/>
    <property type="molecule type" value="Genomic_DNA"/>
</dbReference>
<evidence type="ECO:0000313" key="2">
    <source>
        <dbReference type="EMBL" id="RDY09155.1"/>
    </source>
</evidence>
<feature type="non-terminal residue" evidence="2">
    <location>
        <position position="1"/>
    </location>
</feature>
<keyword evidence="3" id="KW-1185">Reference proteome</keyword>
<proteinExistence type="predicted"/>
<name>A0A371I2A3_MUCPR</name>
<organism evidence="2 3">
    <name type="scientific">Mucuna pruriens</name>
    <name type="common">Velvet bean</name>
    <name type="synonym">Dolichos pruriens</name>
    <dbReference type="NCBI Taxonomy" id="157652"/>
    <lineage>
        <taxon>Eukaryota</taxon>
        <taxon>Viridiplantae</taxon>
        <taxon>Streptophyta</taxon>
        <taxon>Embryophyta</taxon>
        <taxon>Tracheophyta</taxon>
        <taxon>Spermatophyta</taxon>
        <taxon>Magnoliopsida</taxon>
        <taxon>eudicotyledons</taxon>
        <taxon>Gunneridae</taxon>
        <taxon>Pentapetalae</taxon>
        <taxon>rosids</taxon>
        <taxon>fabids</taxon>
        <taxon>Fabales</taxon>
        <taxon>Fabaceae</taxon>
        <taxon>Papilionoideae</taxon>
        <taxon>50 kb inversion clade</taxon>
        <taxon>NPAAA clade</taxon>
        <taxon>indigoferoid/millettioid clade</taxon>
        <taxon>Phaseoleae</taxon>
        <taxon>Mucuna</taxon>
    </lineage>
</organism>
<protein>
    <submittedName>
        <fullName evidence="2">Uncharacterized protein</fullName>
    </submittedName>
</protein>
<dbReference type="Gene3D" id="1.20.5.170">
    <property type="match status" value="1"/>
</dbReference>